<sequence>MAEDASGRQRPTTSNPTTTDNPAVSPAPSHPATLSSLTMQLCAASSFCARPFNNCFFSLLQWPTLLHRRRRRGWWALTRGQSSRGRFDADPLLIVIAGSTAGCRRSDGSSFALAPHSHILPVKPFVHCQDSNKNQGKPRELSVVPFTRAMGSSPRPIQTLTAAKTVVPLGFPSWAVFGAPPVGHDISLAVLVVLFFDVFCCSSPVSSLHNSATTLCLLCPSKHLGNNSATLINSIRPLRFPSQTTKACFHRDHHSSNLLQIFRWTTFKAWPTREKAISVQSSKMEQLQA</sequence>
<organism evidence="2 3">
    <name type="scientific">Phyllosticta capitalensis</name>
    <dbReference type="NCBI Taxonomy" id="121624"/>
    <lineage>
        <taxon>Eukaryota</taxon>
        <taxon>Fungi</taxon>
        <taxon>Dikarya</taxon>
        <taxon>Ascomycota</taxon>
        <taxon>Pezizomycotina</taxon>
        <taxon>Dothideomycetes</taxon>
        <taxon>Dothideomycetes incertae sedis</taxon>
        <taxon>Botryosphaeriales</taxon>
        <taxon>Phyllostictaceae</taxon>
        <taxon>Phyllosticta</taxon>
    </lineage>
</organism>
<comment type="caution">
    <text evidence="2">The sequence shown here is derived from an EMBL/GenBank/DDBJ whole genome shotgun (WGS) entry which is preliminary data.</text>
</comment>
<evidence type="ECO:0000256" key="1">
    <source>
        <dbReference type="SAM" id="MobiDB-lite"/>
    </source>
</evidence>
<dbReference type="EMBL" id="JBBWRZ010000008">
    <property type="protein sequence ID" value="KAK8230625.1"/>
    <property type="molecule type" value="Genomic_DNA"/>
</dbReference>
<proteinExistence type="predicted"/>
<evidence type="ECO:0000313" key="3">
    <source>
        <dbReference type="Proteomes" id="UP001492380"/>
    </source>
</evidence>
<name>A0ABR1YI81_9PEZI</name>
<evidence type="ECO:0000313" key="2">
    <source>
        <dbReference type="EMBL" id="KAK8230625.1"/>
    </source>
</evidence>
<accession>A0ABR1YI81</accession>
<feature type="region of interest" description="Disordered" evidence="1">
    <location>
        <begin position="1"/>
        <end position="31"/>
    </location>
</feature>
<gene>
    <name evidence="2" type="ORF">HDK90DRAFT_328548</name>
</gene>
<protein>
    <submittedName>
        <fullName evidence="2">Uncharacterized protein</fullName>
    </submittedName>
</protein>
<reference evidence="2 3" key="1">
    <citation type="submission" date="2024-04" db="EMBL/GenBank/DDBJ databases">
        <title>Phyllosticta paracitricarpa is synonymous to the EU quarantine fungus P. citricarpa based on phylogenomic analyses.</title>
        <authorList>
            <consortium name="Lawrence Berkeley National Laboratory"/>
            <person name="Van Ingen-Buijs V.A."/>
            <person name="Van Westerhoven A.C."/>
            <person name="Haridas S."/>
            <person name="Skiadas P."/>
            <person name="Martin F."/>
            <person name="Groenewald J.Z."/>
            <person name="Crous P.W."/>
            <person name="Seidl M.F."/>
        </authorList>
    </citation>
    <scope>NUCLEOTIDE SEQUENCE [LARGE SCALE GENOMIC DNA]</scope>
    <source>
        <strain evidence="2 3">CBS 123374</strain>
    </source>
</reference>
<keyword evidence="3" id="KW-1185">Reference proteome</keyword>
<feature type="compositionally biased region" description="Low complexity" evidence="1">
    <location>
        <begin position="11"/>
        <end position="22"/>
    </location>
</feature>
<dbReference type="Proteomes" id="UP001492380">
    <property type="component" value="Unassembled WGS sequence"/>
</dbReference>